<keyword evidence="8" id="KW-0547">Nucleotide-binding</keyword>
<dbReference type="InterPro" id="IPR036641">
    <property type="entry name" value="HPT_dom_sf"/>
</dbReference>
<feature type="domain" description="HPt" evidence="22">
    <location>
        <begin position="1028"/>
        <end position="1121"/>
    </location>
</feature>
<dbReference type="Gene3D" id="1.10.287.130">
    <property type="match status" value="1"/>
</dbReference>
<dbReference type="CDD" id="cd00088">
    <property type="entry name" value="HPT"/>
    <property type="match status" value="1"/>
</dbReference>
<dbReference type="InterPro" id="IPR001789">
    <property type="entry name" value="Sig_transdc_resp-reg_receiver"/>
</dbReference>
<evidence type="ECO:0000256" key="9">
    <source>
        <dbReference type="ARBA" id="ARBA00022777"/>
    </source>
</evidence>
<keyword evidence="6" id="KW-0808">Transferase</keyword>
<evidence type="ECO:0000256" key="17">
    <source>
        <dbReference type="SAM" id="MobiDB-lite"/>
    </source>
</evidence>
<dbReference type="Gene3D" id="1.20.120.160">
    <property type="entry name" value="HPT domain"/>
    <property type="match status" value="1"/>
</dbReference>
<comment type="caution">
    <text evidence="15">Lacks conserved residue(s) required for the propagation of feature annotation.</text>
</comment>
<evidence type="ECO:0000256" key="2">
    <source>
        <dbReference type="ARBA" id="ARBA00004651"/>
    </source>
</evidence>
<evidence type="ECO:0000256" key="16">
    <source>
        <dbReference type="SAM" id="Coils"/>
    </source>
</evidence>
<dbReference type="SMART" id="SM00387">
    <property type="entry name" value="HATPase_c"/>
    <property type="match status" value="1"/>
</dbReference>
<dbReference type="SUPFAM" id="SSF47384">
    <property type="entry name" value="Homodimeric domain of signal transducing histidine kinase"/>
    <property type="match status" value="1"/>
</dbReference>
<evidence type="ECO:0000256" key="10">
    <source>
        <dbReference type="ARBA" id="ARBA00022840"/>
    </source>
</evidence>
<dbReference type="InterPro" id="IPR036890">
    <property type="entry name" value="HATPase_C_sf"/>
</dbReference>
<feature type="domain" description="Response regulatory" evidence="20">
    <location>
        <begin position="698"/>
        <end position="820"/>
    </location>
</feature>
<dbReference type="Gene3D" id="3.40.50.2300">
    <property type="match status" value="2"/>
</dbReference>
<dbReference type="PRINTS" id="PR00344">
    <property type="entry name" value="BCTRLSENSOR"/>
</dbReference>
<dbReference type="EMBL" id="CP061800">
    <property type="protein sequence ID" value="QTA92009.1"/>
    <property type="molecule type" value="Genomic_DNA"/>
</dbReference>
<evidence type="ECO:0000256" key="8">
    <source>
        <dbReference type="ARBA" id="ARBA00022741"/>
    </source>
</evidence>
<dbReference type="SMART" id="SM00448">
    <property type="entry name" value="REC"/>
    <property type="match status" value="2"/>
</dbReference>
<dbReference type="SMART" id="SM00073">
    <property type="entry name" value="HPT"/>
    <property type="match status" value="1"/>
</dbReference>
<dbReference type="GO" id="GO:0000155">
    <property type="term" value="F:phosphorelay sensor kinase activity"/>
    <property type="evidence" value="ECO:0007669"/>
    <property type="project" value="InterPro"/>
</dbReference>
<feature type="modified residue" description="4-aspartylphosphate" evidence="15">
    <location>
        <position position="906"/>
    </location>
</feature>
<evidence type="ECO:0000256" key="14">
    <source>
        <dbReference type="PROSITE-ProRule" id="PRU00110"/>
    </source>
</evidence>
<evidence type="ECO:0000313" key="23">
    <source>
        <dbReference type="EMBL" id="QTA92009.1"/>
    </source>
</evidence>
<dbReference type="CDD" id="cd00082">
    <property type="entry name" value="HisKA"/>
    <property type="match status" value="1"/>
</dbReference>
<keyword evidence="7 18" id="KW-0812">Transmembrane</keyword>
<evidence type="ECO:0000256" key="5">
    <source>
        <dbReference type="ARBA" id="ARBA00022553"/>
    </source>
</evidence>
<evidence type="ECO:0000256" key="3">
    <source>
        <dbReference type="ARBA" id="ARBA00012438"/>
    </source>
</evidence>
<dbReference type="GO" id="GO:0005886">
    <property type="term" value="C:plasma membrane"/>
    <property type="evidence" value="ECO:0007669"/>
    <property type="project" value="UniProtKB-SubCell"/>
</dbReference>
<dbReference type="CDD" id="cd06225">
    <property type="entry name" value="HAMP"/>
    <property type="match status" value="1"/>
</dbReference>
<dbReference type="GO" id="GO:0005524">
    <property type="term" value="F:ATP binding"/>
    <property type="evidence" value="ECO:0007669"/>
    <property type="project" value="UniProtKB-KW"/>
</dbReference>
<dbReference type="Pfam" id="PF00072">
    <property type="entry name" value="Response_reg"/>
    <property type="match status" value="2"/>
</dbReference>
<feature type="coiled-coil region" evidence="16">
    <location>
        <begin position="353"/>
        <end position="433"/>
    </location>
</feature>
<keyword evidence="13 18" id="KW-0472">Membrane</keyword>
<dbReference type="EC" id="2.7.13.3" evidence="3"/>
<dbReference type="CDD" id="cd17546">
    <property type="entry name" value="REC_hyHK_CKI1_RcsC-like"/>
    <property type="match status" value="2"/>
</dbReference>
<feature type="domain" description="HAMP" evidence="21">
    <location>
        <begin position="290"/>
        <end position="344"/>
    </location>
</feature>
<evidence type="ECO:0000313" key="24">
    <source>
        <dbReference type="Proteomes" id="UP000663722"/>
    </source>
</evidence>
<dbReference type="PROSITE" id="PS50109">
    <property type="entry name" value="HIS_KIN"/>
    <property type="match status" value="1"/>
</dbReference>
<dbReference type="Pfam" id="PF00672">
    <property type="entry name" value="HAMP"/>
    <property type="match status" value="1"/>
</dbReference>
<evidence type="ECO:0000256" key="6">
    <source>
        <dbReference type="ARBA" id="ARBA00022679"/>
    </source>
</evidence>
<dbReference type="PROSITE" id="PS50110">
    <property type="entry name" value="RESPONSE_REGULATORY"/>
    <property type="match status" value="2"/>
</dbReference>
<evidence type="ECO:0000256" key="4">
    <source>
        <dbReference type="ARBA" id="ARBA00022475"/>
    </source>
</evidence>
<dbReference type="Proteomes" id="UP000663722">
    <property type="component" value="Chromosome"/>
</dbReference>
<accession>A0A975GSG4</accession>
<keyword evidence="11 18" id="KW-1133">Transmembrane helix</keyword>
<feature type="transmembrane region" description="Helical" evidence="18">
    <location>
        <begin position="265"/>
        <end position="289"/>
    </location>
</feature>
<keyword evidence="10" id="KW-0067">ATP-binding</keyword>
<evidence type="ECO:0000256" key="13">
    <source>
        <dbReference type="ARBA" id="ARBA00023136"/>
    </source>
</evidence>
<feature type="region of interest" description="Disordered" evidence="17">
    <location>
        <begin position="823"/>
        <end position="844"/>
    </location>
</feature>
<dbReference type="InterPro" id="IPR008207">
    <property type="entry name" value="Sig_transdc_His_kin_Hpt_dom"/>
</dbReference>
<dbReference type="PANTHER" id="PTHR45339">
    <property type="entry name" value="HYBRID SIGNAL TRANSDUCTION HISTIDINE KINASE J"/>
    <property type="match status" value="1"/>
</dbReference>
<feature type="transmembrane region" description="Helical" evidence="18">
    <location>
        <begin position="12"/>
        <end position="31"/>
    </location>
</feature>
<dbReference type="PROSITE" id="PS50885">
    <property type="entry name" value="HAMP"/>
    <property type="match status" value="1"/>
</dbReference>
<evidence type="ECO:0000256" key="18">
    <source>
        <dbReference type="SAM" id="Phobius"/>
    </source>
</evidence>
<evidence type="ECO:0000259" key="22">
    <source>
        <dbReference type="PROSITE" id="PS50894"/>
    </source>
</evidence>
<dbReference type="AlphaFoldDB" id="A0A975GSG4"/>
<feature type="modified residue" description="Phosphohistidine" evidence="14">
    <location>
        <position position="1067"/>
    </location>
</feature>
<sequence>MFRTLSRKFYTIAGILMILFGLGYVQFAFFLHQQSQFIIQGQKVAFIEKEIRSVRDLFSEMYFQDRVNISQSQPETDKQIRTLRKEIKGRLETLSKKSYGIEKKIQEVSERLTNYEKTFNHLMKLHSEQRLKHIFIISNYQTMISIILKSNKTNLLKLLFDLTHFHTSYLDTPGASEYQSVKKIMGDLDHEFFRTNMTDTRMKECMNTYKELVKQDFSLEKTIRNTDEQFHDISTRITDLFSDISQNTESLLTDEFRAAKDGWHLMFQFFLISMSLSIMVLMAVLFLIMRKIIRPANALFVVTQEIKTGNTDARFDFPGDKEDEMIQLGKTFNEMLDTLEKNNQQLVTFQTSLEDKIKVAASQEEELQKHRNHLEELVEEHTLELRKAISRLLEEIHQKETVEERLQTAKKAAETVNQELMEVNKNLEFAIARANEIATKAEMVSIAKSEFVATISHEIKTPLNGIIGMSELGLDNNLSDNQKHIFHTIITEAESLLGLVNDIFDFSRTEAGMLELEDVPFDLRDLVENLADRFAMEAEQKELEFFSFFSPDIPSRLIGDPERVEQILRKLAGNALKFTQKGEVSIRTELAEDSDDKIRIRFSIKDTGIGIPKNKQPLIFNSFTQSDSSTTRKYGGIGLGTTISRQLAEFMGGEIGMESEEGKGSLFWFTIVFTKQTGLNNVAGTPSAGHDPDLYDLKVLIADNARTSRFILREYFQYWGCKPAEVSDGKEALAVSEASVSSGEPFDLIFTGLRLPDMNGFDLARKIRTLPELANVPVIILTSAGNKKENRKCCDKMGIEGCLARPVRWNELYKTMKSVSGFGPDMDSDEERGPGMSFNDNGSSDDISARDAIKKGRILLAEDYPTNQQIAIKNLSKAGYSVDLAKNGREAVEAYKRQHYDLILMDVQMPLVDGYEAVRRIRDLEFEMQDKREAAHVYNPGRIPIIAMTAHAIKGCKAMCMDAGMDDYIAKPLKRKALLDMVQKWIQPDEECGIRDVKLVPVPCVLSPESEDASPMNFEKALAEFEGDTEFLAEVLDGFVRNIRGQIETIRQAISLGDAELVSREAHSIKGGSANLTADSLSKTASDLEHIGKSGELGQAVDILERLEKKFYRLEAYIKENKYHTI</sequence>
<keyword evidence="12" id="KW-0902">Two-component regulatory system</keyword>
<dbReference type="InterPro" id="IPR011006">
    <property type="entry name" value="CheY-like_superfamily"/>
</dbReference>
<dbReference type="PROSITE" id="PS50894">
    <property type="entry name" value="HPT"/>
    <property type="match status" value="1"/>
</dbReference>
<dbReference type="RefSeq" id="WP_207679550.1">
    <property type="nucleotide sequence ID" value="NZ_CP061800.1"/>
</dbReference>
<evidence type="ECO:0000259" key="20">
    <source>
        <dbReference type="PROSITE" id="PS50110"/>
    </source>
</evidence>
<dbReference type="Pfam" id="PF00512">
    <property type="entry name" value="HisKA"/>
    <property type="match status" value="1"/>
</dbReference>
<organism evidence="23 24">
    <name type="scientific">Desulfonema magnum</name>
    <dbReference type="NCBI Taxonomy" id="45655"/>
    <lineage>
        <taxon>Bacteria</taxon>
        <taxon>Pseudomonadati</taxon>
        <taxon>Thermodesulfobacteriota</taxon>
        <taxon>Desulfobacteria</taxon>
        <taxon>Desulfobacterales</taxon>
        <taxon>Desulfococcaceae</taxon>
        <taxon>Desulfonema</taxon>
    </lineage>
</organism>
<keyword evidence="16" id="KW-0175">Coiled coil</keyword>
<evidence type="ECO:0000259" key="21">
    <source>
        <dbReference type="PROSITE" id="PS50885"/>
    </source>
</evidence>
<dbReference type="Pfam" id="PF01627">
    <property type="entry name" value="Hpt"/>
    <property type="match status" value="1"/>
</dbReference>
<evidence type="ECO:0000259" key="19">
    <source>
        <dbReference type="PROSITE" id="PS50109"/>
    </source>
</evidence>
<comment type="catalytic activity">
    <reaction evidence="1">
        <text>ATP + protein L-histidine = ADP + protein N-phospho-L-histidine.</text>
        <dbReference type="EC" id="2.7.13.3"/>
    </reaction>
</comment>
<feature type="domain" description="Histidine kinase" evidence="19">
    <location>
        <begin position="454"/>
        <end position="675"/>
    </location>
</feature>
<dbReference type="PANTHER" id="PTHR45339:SF1">
    <property type="entry name" value="HYBRID SIGNAL TRANSDUCTION HISTIDINE KINASE J"/>
    <property type="match status" value="1"/>
</dbReference>
<name>A0A975GSG4_9BACT</name>
<comment type="subcellular location">
    <subcellularLocation>
        <location evidence="2">Cell membrane</location>
        <topology evidence="2">Multi-pass membrane protein</topology>
    </subcellularLocation>
</comment>
<keyword evidence="24" id="KW-1185">Reference proteome</keyword>
<dbReference type="SUPFAM" id="SSF47226">
    <property type="entry name" value="Histidine-containing phosphotransfer domain, HPT domain"/>
    <property type="match status" value="1"/>
</dbReference>
<dbReference type="InterPro" id="IPR004358">
    <property type="entry name" value="Sig_transdc_His_kin-like_C"/>
</dbReference>
<keyword evidence="4" id="KW-1003">Cell membrane</keyword>
<dbReference type="Gene3D" id="3.30.565.10">
    <property type="entry name" value="Histidine kinase-like ATPase, C-terminal domain"/>
    <property type="match status" value="1"/>
</dbReference>
<evidence type="ECO:0000256" key="1">
    <source>
        <dbReference type="ARBA" id="ARBA00000085"/>
    </source>
</evidence>
<dbReference type="InterPro" id="IPR003661">
    <property type="entry name" value="HisK_dim/P_dom"/>
</dbReference>
<reference evidence="23" key="1">
    <citation type="journal article" date="2021" name="Microb. Physiol.">
        <title>Proteogenomic Insights into the Physiology of Marine, Sulfate-Reducing, Filamentous Desulfonema limicola and Desulfonema magnum.</title>
        <authorList>
            <person name="Schnaars V."/>
            <person name="Wohlbrand L."/>
            <person name="Scheve S."/>
            <person name="Hinrichs C."/>
            <person name="Reinhardt R."/>
            <person name="Rabus R."/>
        </authorList>
    </citation>
    <scope>NUCLEOTIDE SEQUENCE</scope>
    <source>
        <strain evidence="23">4be13</strain>
    </source>
</reference>
<proteinExistence type="predicted"/>
<dbReference type="CDD" id="cd16922">
    <property type="entry name" value="HATPase_EvgS-ArcB-TorS-like"/>
    <property type="match status" value="1"/>
</dbReference>
<evidence type="ECO:0000256" key="11">
    <source>
        <dbReference type="ARBA" id="ARBA00022989"/>
    </source>
</evidence>
<dbReference type="InterPro" id="IPR036097">
    <property type="entry name" value="HisK_dim/P_sf"/>
</dbReference>
<dbReference type="SUPFAM" id="SSF55874">
    <property type="entry name" value="ATPase domain of HSP90 chaperone/DNA topoisomerase II/histidine kinase"/>
    <property type="match status" value="1"/>
</dbReference>
<dbReference type="Pfam" id="PF02518">
    <property type="entry name" value="HATPase_c"/>
    <property type="match status" value="1"/>
</dbReference>
<gene>
    <name evidence="23" type="ORF">dnm_080820</name>
</gene>
<dbReference type="KEGG" id="dmm:dnm_080820"/>
<evidence type="ECO:0000256" key="15">
    <source>
        <dbReference type="PROSITE-ProRule" id="PRU00169"/>
    </source>
</evidence>
<dbReference type="InterPro" id="IPR003594">
    <property type="entry name" value="HATPase_dom"/>
</dbReference>
<dbReference type="InterPro" id="IPR005467">
    <property type="entry name" value="His_kinase_dom"/>
</dbReference>
<keyword evidence="5 15" id="KW-0597">Phosphoprotein</keyword>
<dbReference type="SMART" id="SM00304">
    <property type="entry name" value="HAMP"/>
    <property type="match status" value="1"/>
</dbReference>
<evidence type="ECO:0000256" key="12">
    <source>
        <dbReference type="ARBA" id="ARBA00023012"/>
    </source>
</evidence>
<feature type="domain" description="Response regulatory" evidence="20">
    <location>
        <begin position="857"/>
        <end position="986"/>
    </location>
</feature>
<keyword evidence="9 23" id="KW-0418">Kinase</keyword>
<dbReference type="SUPFAM" id="SSF52172">
    <property type="entry name" value="CheY-like"/>
    <property type="match status" value="2"/>
</dbReference>
<dbReference type="InterPro" id="IPR003660">
    <property type="entry name" value="HAMP_dom"/>
</dbReference>
<protein>
    <recommendedName>
        <fullName evidence="3">histidine kinase</fullName>
        <ecNumber evidence="3">2.7.13.3</ecNumber>
    </recommendedName>
</protein>
<dbReference type="SMART" id="SM00388">
    <property type="entry name" value="HisKA"/>
    <property type="match status" value="1"/>
</dbReference>
<dbReference type="FunFam" id="3.30.565.10:FF:000010">
    <property type="entry name" value="Sensor histidine kinase RcsC"/>
    <property type="match status" value="1"/>
</dbReference>
<evidence type="ECO:0000256" key="7">
    <source>
        <dbReference type="ARBA" id="ARBA00022692"/>
    </source>
</evidence>
<dbReference type="Gene3D" id="6.10.340.10">
    <property type="match status" value="1"/>
</dbReference>